<comment type="caution">
    <text evidence="1">The sequence shown here is derived from an EMBL/GenBank/DDBJ whole genome shotgun (WGS) entry which is preliminary data.</text>
</comment>
<proteinExistence type="predicted"/>
<accession>A0ABD2MQN5</accession>
<organism evidence="1 2">
    <name type="scientific">Cryptolaemus montrouzieri</name>
    <dbReference type="NCBI Taxonomy" id="559131"/>
    <lineage>
        <taxon>Eukaryota</taxon>
        <taxon>Metazoa</taxon>
        <taxon>Ecdysozoa</taxon>
        <taxon>Arthropoda</taxon>
        <taxon>Hexapoda</taxon>
        <taxon>Insecta</taxon>
        <taxon>Pterygota</taxon>
        <taxon>Neoptera</taxon>
        <taxon>Endopterygota</taxon>
        <taxon>Coleoptera</taxon>
        <taxon>Polyphaga</taxon>
        <taxon>Cucujiformia</taxon>
        <taxon>Coccinelloidea</taxon>
        <taxon>Coccinellidae</taxon>
        <taxon>Scymninae</taxon>
        <taxon>Scymnini</taxon>
        <taxon>Cryptolaemus</taxon>
    </lineage>
</organism>
<sequence length="146" mass="16927">MQGLSQKTSINILQKFHNDNPDYEKIKLSDKVKLRLNEGDEVYIMQVPKTINPKILKGVSFSLSKKSKLKTEAGKYIMKQQPESPSPVLLFSNELQKVSPISTFKMEKYIKTKDQKEVLVEEKENMICQIILKLDIHFLDLIMNQN</sequence>
<dbReference type="Proteomes" id="UP001516400">
    <property type="component" value="Unassembled WGS sequence"/>
</dbReference>
<dbReference type="AlphaFoldDB" id="A0ABD2MQN5"/>
<gene>
    <name evidence="1" type="ORF">HHI36_007851</name>
</gene>
<reference evidence="1 2" key="1">
    <citation type="journal article" date="2021" name="BMC Biol.">
        <title>Horizontally acquired antibacterial genes associated with adaptive radiation of ladybird beetles.</title>
        <authorList>
            <person name="Li H.S."/>
            <person name="Tang X.F."/>
            <person name="Huang Y.H."/>
            <person name="Xu Z.Y."/>
            <person name="Chen M.L."/>
            <person name="Du X.Y."/>
            <person name="Qiu B.Y."/>
            <person name="Chen P.T."/>
            <person name="Zhang W."/>
            <person name="Slipinski A."/>
            <person name="Escalona H.E."/>
            <person name="Waterhouse R.M."/>
            <person name="Zwick A."/>
            <person name="Pang H."/>
        </authorList>
    </citation>
    <scope>NUCLEOTIDE SEQUENCE [LARGE SCALE GENOMIC DNA]</scope>
    <source>
        <strain evidence="1">SYSU2018</strain>
    </source>
</reference>
<protein>
    <submittedName>
        <fullName evidence="1">Uncharacterized protein</fullName>
    </submittedName>
</protein>
<keyword evidence="2" id="KW-1185">Reference proteome</keyword>
<name>A0ABD2MQN5_9CUCU</name>
<evidence type="ECO:0000313" key="2">
    <source>
        <dbReference type="Proteomes" id="UP001516400"/>
    </source>
</evidence>
<evidence type="ECO:0000313" key="1">
    <source>
        <dbReference type="EMBL" id="KAL3268749.1"/>
    </source>
</evidence>
<dbReference type="EMBL" id="JABFTP020000021">
    <property type="protein sequence ID" value="KAL3268749.1"/>
    <property type="molecule type" value="Genomic_DNA"/>
</dbReference>